<dbReference type="SUPFAM" id="SSF53244">
    <property type="entry name" value="MurD-like peptide ligases, peptide-binding domain"/>
    <property type="match status" value="1"/>
</dbReference>
<evidence type="ECO:0000313" key="26">
    <source>
        <dbReference type="EMBL" id="QJA05942.1"/>
    </source>
</evidence>
<name>A0A6H1WRY1_9BACT</name>
<gene>
    <name evidence="26" type="ORF">FVE67_03630</name>
</gene>
<evidence type="ECO:0000256" key="22">
    <source>
        <dbReference type="ARBA" id="ARBA00049161"/>
    </source>
</evidence>
<keyword evidence="15" id="KW-0289">Folate biosynthesis</keyword>
<comment type="pathway">
    <text evidence="4">Cofactor biosynthesis; tetrahydrofolylpolyglutamate biosynthesis.</text>
</comment>
<keyword evidence="12 23" id="KW-0547">Nucleotide-binding</keyword>
<accession>A0A6H1WRY1</accession>
<proteinExistence type="inferred from homology"/>
<evidence type="ECO:0000256" key="13">
    <source>
        <dbReference type="ARBA" id="ARBA00022840"/>
    </source>
</evidence>
<organism evidence="26 27">
    <name type="scientific">Thermosulfurimonas marina</name>
    <dbReference type="NCBI Taxonomy" id="2047767"/>
    <lineage>
        <taxon>Bacteria</taxon>
        <taxon>Pseudomonadati</taxon>
        <taxon>Thermodesulfobacteriota</taxon>
        <taxon>Thermodesulfobacteria</taxon>
        <taxon>Thermodesulfobacteriales</taxon>
        <taxon>Thermodesulfobacteriaceae</taxon>
        <taxon>Thermosulfurimonas</taxon>
    </lineage>
</organism>
<evidence type="ECO:0000256" key="5">
    <source>
        <dbReference type="ARBA" id="ARBA00008276"/>
    </source>
</evidence>
<dbReference type="SUPFAM" id="SSF53623">
    <property type="entry name" value="MurD-like peptide ligases, catalytic domain"/>
    <property type="match status" value="1"/>
</dbReference>
<evidence type="ECO:0000256" key="6">
    <source>
        <dbReference type="ARBA" id="ARBA00011245"/>
    </source>
</evidence>
<dbReference type="FunFam" id="3.40.1190.10:FF:000004">
    <property type="entry name" value="Dihydrofolate synthase/folylpolyglutamate synthase"/>
    <property type="match status" value="1"/>
</dbReference>
<dbReference type="PANTHER" id="PTHR11136:SF0">
    <property type="entry name" value="DIHYDROFOLATE SYNTHETASE-RELATED"/>
    <property type="match status" value="1"/>
</dbReference>
<dbReference type="PIRSF" id="PIRSF001563">
    <property type="entry name" value="Folylpolyglu_synth"/>
    <property type="match status" value="1"/>
</dbReference>
<dbReference type="Gene3D" id="3.40.1190.10">
    <property type="entry name" value="Mur-like, catalytic domain"/>
    <property type="match status" value="1"/>
</dbReference>
<dbReference type="KEGG" id="tmai:FVE67_03630"/>
<evidence type="ECO:0000256" key="4">
    <source>
        <dbReference type="ARBA" id="ARBA00005150"/>
    </source>
</evidence>
<keyword evidence="10 23" id="KW-0436">Ligase</keyword>
<comment type="catalytic activity">
    <reaction evidence="21">
        <text>(6R)-5,10-methylenetetrahydrofolyl-(gamma-L-Glu)(n) + L-glutamate + ATP = (6R)-5,10-methylenetetrahydrofolyl-(gamma-L-Glu)(n+1) + ADP + phosphate + H(+)</text>
        <dbReference type="Rhea" id="RHEA:51912"/>
        <dbReference type="Rhea" id="RHEA-COMP:13257"/>
        <dbReference type="Rhea" id="RHEA-COMP:13258"/>
        <dbReference type="ChEBI" id="CHEBI:15378"/>
        <dbReference type="ChEBI" id="CHEBI:29985"/>
        <dbReference type="ChEBI" id="CHEBI:30616"/>
        <dbReference type="ChEBI" id="CHEBI:43474"/>
        <dbReference type="ChEBI" id="CHEBI:136572"/>
        <dbReference type="ChEBI" id="CHEBI:456216"/>
        <dbReference type="EC" id="6.3.2.17"/>
    </reaction>
</comment>
<evidence type="ECO:0000256" key="19">
    <source>
        <dbReference type="ARBA" id="ARBA00047493"/>
    </source>
</evidence>
<evidence type="ECO:0000256" key="23">
    <source>
        <dbReference type="PIRNR" id="PIRNR001563"/>
    </source>
</evidence>
<dbReference type="NCBIfam" id="TIGR01499">
    <property type="entry name" value="folC"/>
    <property type="match status" value="1"/>
</dbReference>
<comment type="catalytic activity">
    <reaction evidence="22">
        <text>7,8-dihydropteroate + L-glutamate + ATP = 7,8-dihydrofolate + ADP + phosphate + H(+)</text>
        <dbReference type="Rhea" id="RHEA:23584"/>
        <dbReference type="ChEBI" id="CHEBI:15378"/>
        <dbReference type="ChEBI" id="CHEBI:17839"/>
        <dbReference type="ChEBI" id="CHEBI:29985"/>
        <dbReference type="ChEBI" id="CHEBI:30616"/>
        <dbReference type="ChEBI" id="CHEBI:43474"/>
        <dbReference type="ChEBI" id="CHEBI:57451"/>
        <dbReference type="ChEBI" id="CHEBI:456216"/>
        <dbReference type="EC" id="6.3.2.12"/>
    </reaction>
</comment>
<dbReference type="PANTHER" id="PTHR11136">
    <property type="entry name" value="FOLYLPOLYGLUTAMATE SYNTHASE-RELATED"/>
    <property type="match status" value="1"/>
</dbReference>
<evidence type="ECO:0000259" key="24">
    <source>
        <dbReference type="Pfam" id="PF02875"/>
    </source>
</evidence>
<dbReference type="GO" id="GO:0005737">
    <property type="term" value="C:cytoplasm"/>
    <property type="evidence" value="ECO:0007669"/>
    <property type="project" value="TreeGrafter"/>
</dbReference>
<dbReference type="InterPro" id="IPR036615">
    <property type="entry name" value="Mur_ligase_C_dom_sf"/>
</dbReference>
<dbReference type="RefSeq" id="WP_168719296.1">
    <property type="nucleotide sequence ID" value="NZ_CP042909.1"/>
</dbReference>
<dbReference type="EC" id="6.3.2.17" evidence="8"/>
<comment type="catalytic activity">
    <reaction evidence="19">
        <text>(6S)-5,6,7,8-tetrahydrofolyl-(gamma-L-Glu)(n) + L-glutamate + ATP = (6S)-5,6,7,8-tetrahydrofolyl-(gamma-L-Glu)(n+1) + ADP + phosphate + H(+)</text>
        <dbReference type="Rhea" id="RHEA:10580"/>
        <dbReference type="Rhea" id="RHEA-COMP:14738"/>
        <dbReference type="Rhea" id="RHEA-COMP:14740"/>
        <dbReference type="ChEBI" id="CHEBI:15378"/>
        <dbReference type="ChEBI" id="CHEBI:29985"/>
        <dbReference type="ChEBI" id="CHEBI:30616"/>
        <dbReference type="ChEBI" id="CHEBI:43474"/>
        <dbReference type="ChEBI" id="CHEBI:141005"/>
        <dbReference type="ChEBI" id="CHEBI:456216"/>
        <dbReference type="EC" id="6.3.2.17"/>
    </reaction>
</comment>
<evidence type="ECO:0000256" key="8">
    <source>
        <dbReference type="ARBA" id="ARBA00013025"/>
    </source>
</evidence>
<dbReference type="InterPro" id="IPR013221">
    <property type="entry name" value="Mur_ligase_cen"/>
</dbReference>
<protein>
    <recommendedName>
        <fullName evidence="9">Dihydrofolate synthase/folylpolyglutamate synthase</fullName>
        <ecNumber evidence="7">6.3.2.12</ecNumber>
        <ecNumber evidence="8">6.3.2.17</ecNumber>
    </recommendedName>
    <alternativeName>
        <fullName evidence="18">Folylpoly-gamma-glutamate synthetase-dihydrofolate synthetase</fullName>
    </alternativeName>
    <alternativeName>
        <fullName evidence="16">Folylpolyglutamate synthetase</fullName>
    </alternativeName>
    <alternativeName>
        <fullName evidence="17">Tetrahydrofolylpolyglutamate synthase</fullName>
    </alternativeName>
</protein>
<dbReference type="GO" id="GO:0046872">
    <property type="term" value="F:metal ion binding"/>
    <property type="evidence" value="ECO:0007669"/>
    <property type="project" value="UniProtKB-KW"/>
</dbReference>
<evidence type="ECO:0000256" key="20">
    <source>
        <dbReference type="ARBA" id="ARBA00047808"/>
    </source>
</evidence>
<comment type="similarity">
    <text evidence="5 23">Belongs to the folylpolyglutamate synthase family.</text>
</comment>
<evidence type="ECO:0000256" key="17">
    <source>
        <dbReference type="ARBA" id="ARBA00030592"/>
    </source>
</evidence>
<keyword evidence="11" id="KW-0479">Metal-binding</keyword>
<comment type="catalytic activity">
    <reaction evidence="20">
        <text>10-formyltetrahydrofolyl-(gamma-L-Glu)(n) + L-glutamate + ATP = 10-formyltetrahydrofolyl-(gamma-L-Glu)(n+1) + ADP + phosphate + H(+)</text>
        <dbReference type="Rhea" id="RHEA:51904"/>
        <dbReference type="Rhea" id="RHEA-COMP:13088"/>
        <dbReference type="Rhea" id="RHEA-COMP:14300"/>
        <dbReference type="ChEBI" id="CHEBI:15378"/>
        <dbReference type="ChEBI" id="CHEBI:29985"/>
        <dbReference type="ChEBI" id="CHEBI:30616"/>
        <dbReference type="ChEBI" id="CHEBI:43474"/>
        <dbReference type="ChEBI" id="CHEBI:134413"/>
        <dbReference type="ChEBI" id="CHEBI:456216"/>
        <dbReference type="EC" id="6.3.2.17"/>
    </reaction>
</comment>
<dbReference type="GO" id="GO:0008841">
    <property type="term" value="F:dihydrofolate synthase activity"/>
    <property type="evidence" value="ECO:0007669"/>
    <property type="project" value="UniProtKB-EC"/>
</dbReference>
<dbReference type="EC" id="6.3.2.12" evidence="7"/>
<dbReference type="PROSITE" id="PS01012">
    <property type="entry name" value="FOLYLPOLYGLU_SYNT_2"/>
    <property type="match status" value="1"/>
</dbReference>
<reference evidence="26 27" key="1">
    <citation type="submission" date="2019-08" db="EMBL/GenBank/DDBJ databases">
        <title>Complete genome sequence of Thermosulfurimonas marina SU872T, an anaerobic thermophilic chemolithoautotrophic bacterium isolated from a shallow marine hydrothermal vent.</title>
        <authorList>
            <person name="Allioux M."/>
            <person name="Jebbar M."/>
            <person name="Slobodkina G."/>
            <person name="Slobodkin A."/>
            <person name="Moalic Y."/>
            <person name="Frolova A."/>
            <person name="Shao Z."/>
            <person name="Alain K."/>
        </authorList>
    </citation>
    <scope>NUCLEOTIDE SEQUENCE [LARGE SCALE GENOMIC DNA]</scope>
    <source>
        <strain evidence="26 27">SU872</strain>
    </source>
</reference>
<dbReference type="InterPro" id="IPR036565">
    <property type="entry name" value="Mur-like_cat_sf"/>
</dbReference>
<evidence type="ECO:0000256" key="15">
    <source>
        <dbReference type="ARBA" id="ARBA00022909"/>
    </source>
</evidence>
<comment type="function">
    <text evidence="2">Functions in two distinct reactions of the de novo folate biosynthetic pathway. Catalyzes the addition of a glutamate residue to dihydropteroate (7,8-dihydropteroate or H2Pte) to form dihydrofolate (7,8-dihydrofolate monoglutamate or H2Pte-Glu). Also catalyzes successive additions of L-glutamate to tetrahydrofolate or 10-formyltetrahydrofolate or 5,10-methylenetetrahydrofolate, leading to folylpolyglutamate derivatives.</text>
</comment>
<keyword evidence="14" id="KW-0460">Magnesium</keyword>
<dbReference type="InterPro" id="IPR018109">
    <property type="entry name" value="Folylpolyglutamate_synth_CS"/>
</dbReference>
<comment type="cofactor">
    <cofactor evidence="1">
        <name>Mg(2+)</name>
        <dbReference type="ChEBI" id="CHEBI:18420"/>
    </cofactor>
</comment>
<evidence type="ECO:0000256" key="3">
    <source>
        <dbReference type="ARBA" id="ARBA00004799"/>
    </source>
</evidence>
<dbReference type="GO" id="GO:0046656">
    <property type="term" value="P:folic acid biosynthetic process"/>
    <property type="evidence" value="ECO:0007669"/>
    <property type="project" value="UniProtKB-KW"/>
</dbReference>
<sequence>MSPESLLAWLNQHQFHGIKPGLKRIWALLSALGNPERRFPSVHLAGTNGKGSTAAIVAGVLSAHGLRTGLYTSPHLVSVTERFRLNGKEISLERLAQILARIRASVEELGIPVTYFEITTAAAFLFFAEEKVDLAVIECGLGGRLDATNVLRPEVAVITTVARDHMQFLGKTLAAIAREKAGIIKPGVPTVIGRLPPKAREVVLDRTRRLQAPVYLFGRDFRVRQSISGLSFSGRRWRLSRLPLALSGDFQRYNLALALASLEVLEEKGLFELKETPLREALASLKWPGRFEYFPVGPGVILDGAHNEEGVKNLLRSLERRGIREYTLIFGATNEGGDKPYLRMLKKLAPRARRIYLCEPPGPRHPVTLEEWRARLPQALHSRTVFSGPQEALSQALSQREPVVITGSLYLVGALRRLLA</sequence>
<feature type="domain" description="Mur ligase C-terminal" evidence="24">
    <location>
        <begin position="289"/>
        <end position="408"/>
    </location>
</feature>
<evidence type="ECO:0000256" key="21">
    <source>
        <dbReference type="ARBA" id="ARBA00049035"/>
    </source>
</evidence>
<evidence type="ECO:0000256" key="12">
    <source>
        <dbReference type="ARBA" id="ARBA00022741"/>
    </source>
</evidence>
<dbReference type="Gene3D" id="3.90.190.20">
    <property type="entry name" value="Mur ligase, C-terminal domain"/>
    <property type="match status" value="1"/>
</dbReference>
<dbReference type="Pfam" id="PF08245">
    <property type="entry name" value="Mur_ligase_M"/>
    <property type="match status" value="1"/>
</dbReference>
<evidence type="ECO:0000256" key="1">
    <source>
        <dbReference type="ARBA" id="ARBA00001946"/>
    </source>
</evidence>
<feature type="domain" description="Mur ligase central" evidence="25">
    <location>
        <begin position="45"/>
        <end position="261"/>
    </location>
</feature>
<dbReference type="EMBL" id="CP042909">
    <property type="protein sequence ID" value="QJA05942.1"/>
    <property type="molecule type" value="Genomic_DNA"/>
</dbReference>
<evidence type="ECO:0000313" key="27">
    <source>
        <dbReference type="Proteomes" id="UP000501253"/>
    </source>
</evidence>
<dbReference type="InterPro" id="IPR001645">
    <property type="entry name" value="Folylpolyglutamate_synth"/>
</dbReference>
<evidence type="ECO:0000256" key="2">
    <source>
        <dbReference type="ARBA" id="ARBA00002714"/>
    </source>
</evidence>
<evidence type="ECO:0000256" key="9">
    <source>
        <dbReference type="ARBA" id="ARBA00019357"/>
    </source>
</evidence>
<evidence type="ECO:0000256" key="7">
    <source>
        <dbReference type="ARBA" id="ARBA00013023"/>
    </source>
</evidence>
<dbReference type="GO" id="GO:0005524">
    <property type="term" value="F:ATP binding"/>
    <property type="evidence" value="ECO:0007669"/>
    <property type="project" value="UniProtKB-KW"/>
</dbReference>
<dbReference type="AlphaFoldDB" id="A0A6H1WRY1"/>
<evidence type="ECO:0000256" key="10">
    <source>
        <dbReference type="ARBA" id="ARBA00022598"/>
    </source>
</evidence>
<evidence type="ECO:0000256" key="18">
    <source>
        <dbReference type="ARBA" id="ARBA00032510"/>
    </source>
</evidence>
<dbReference type="InterPro" id="IPR004101">
    <property type="entry name" value="Mur_ligase_C"/>
</dbReference>
<evidence type="ECO:0000256" key="14">
    <source>
        <dbReference type="ARBA" id="ARBA00022842"/>
    </source>
</evidence>
<comment type="pathway">
    <text evidence="3">Cofactor biosynthesis; tetrahydrofolate biosynthesis; 7,8-dihydrofolate from 2-amino-4-hydroxy-6-hydroxymethyl-7,8-dihydropteridine diphosphate and 4-aminobenzoate: step 2/2.</text>
</comment>
<evidence type="ECO:0000256" key="11">
    <source>
        <dbReference type="ARBA" id="ARBA00022723"/>
    </source>
</evidence>
<evidence type="ECO:0000259" key="25">
    <source>
        <dbReference type="Pfam" id="PF08245"/>
    </source>
</evidence>
<dbReference type="GO" id="GO:0004326">
    <property type="term" value="F:tetrahydrofolylpolyglutamate synthase activity"/>
    <property type="evidence" value="ECO:0007669"/>
    <property type="project" value="UniProtKB-EC"/>
</dbReference>
<comment type="subunit">
    <text evidence="6">Monomer.</text>
</comment>
<dbReference type="Pfam" id="PF02875">
    <property type="entry name" value="Mur_ligase_C"/>
    <property type="match status" value="1"/>
</dbReference>
<keyword evidence="27" id="KW-1185">Reference proteome</keyword>
<evidence type="ECO:0000256" key="16">
    <source>
        <dbReference type="ARBA" id="ARBA00030048"/>
    </source>
</evidence>
<dbReference type="Proteomes" id="UP000501253">
    <property type="component" value="Chromosome"/>
</dbReference>
<dbReference type="PROSITE" id="PS01011">
    <property type="entry name" value="FOLYLPOLYGLU_SYNT_1"/>
    <property type="match status" value="1"/>
</dbReference>
<keyword evidence="13 23" id="KW-0067">ATP-binding</keyword>